<evidence type="ECO:0000313" key="2">
    <source>
        <dbReference type="WBParaSite" id="RSKR_0000185000.1"/>
    </source>
</evidence>
<evidence type="ECO:0000313" key="1">
    <source>
        <dbReference type="Proteomes" id="UP000095286"/>
    </source>
</evidence>
<dbReference type="Proteomes" id="UP000095286">
    <property type="component" value="Unplaced"/>
</dbReference>
<reference evidence="2" key="1">
    <citation type="submission" date="2016-11" db="UniProtKB">
        <authorList>
            <consortium name="WormBaseParasite"/>
        </authorList>
    </citation>
    <scope>IDENTIFICATION</scope>
    <source>
        <strain evidence="2">KR3021</strain>
    </source>
</reference>
<sequence length="359" mass="41149">MNNLNNYPQLFTQPRSHDTNQIITEKPPYSYVALISMAINSSVEKKMTLAQIYSYIENTFPYYKECDIKRRQGWQNSIRHNLSLNDCFVKKARDGVGPVNDRKGNFWALAPDCDNMFENNNYRRRKRLKRNPAVYSHNSVPNQLSYNNQLFSMADQNQQMNNRNIQQQLPTGFLDGNTLNPALASYLSMISKHNMQNNAYMRQPNMDTSGQMNNHHSIGFRTNNDNKNDGIYNSSIFGDPLSRNNEASLISNSNQFANISVPQESSEMQVHRLNNESYVCTPFPPLSGDFPANLSLPSANYVNHTQANRDFEPCLSNQHFSAFQHQSLPSASSQQWREQGSAQDKKAEHFEPKTEINSI</sequence>
<accession>A0AC35TLW6</accession>
<organism evidence="1 2">
    <name type="scientific">Rhabditophanes sp. KR3021</name>
    <dbReference type="NCBI Taxonomy" id="114890"/>
    <lineage>
        <taxon>Eukaryota</taxon>
        <taxon>Metazoa</taxon>
        <taxon>Ecdysozoa</taxon>
        <taxon>Nematoda</taxon>
        <taxon>Chromadorea</taxon>
        <taxon>Rhabditida</taxon>
        <taxon>Tylenchina</taxon>
        <taxon>Panagrolaimomorpha</taxon>
        <taxon>Strongyloidoidea</taxon>
        <taxon>Alloionematidae</taxon>
        <taxon>Rhabditophanes</taxon>
    </lineage>
</organism>
<name>A0AC35TLW6_9BILA</name>
<proteinExistence type="predicted"/>
<protein>
    <submittedName>
        <fullName evidence="2">Fork-head domain-containing protein</fullName>
    </submittedName>
</protein>
<dbReference type="WBParaSite" id="RSKR_0000185000.1">
    <property type="protein sequence ID" value="RSKR_0000185000.1"/>
    <property type="gene ID" value="RSKR_0000185000"/>
</dbReference>